<evidence type="ECO:0000313" key="9">
    <source>
        <dbReference type="Proteomes" id="UP000053688"/>
    </source>
</evidence>
<keyword evidence="5 6" id="KW-0378">Hydrolase</keyword>
<reference evidence="8 9" key="1">
    <citation type="journal article" date="2014" name="Environ. Microbiol.">
        <title>Genomic signatures of obligate host dependence in the luminous bacterial symbiont of a vertebrate.</title>
        <authorList>
            <person name="Hendry T.A."/>
            <person name="de Wet J.R."/>
            <person name="Dunlap P.V."/>
        </authorList>
    </citation>
    <scope>NUCLEOTIDE SEQUENCE [LARGE SCALE GENOMIC DNA]</scope>
    <source>
        <strain evidence="8 9">Akat1</strain>
    </source>
</reference>
<evidence type="ECO:0000259" key="7">
    <source>
        <dbReference type="Pfam" id="PF00557"/>
    </source>
</evidence>
<dbReference type="GO" id="GO:0070006">
    <property type="term" value="F:metalloaminopeptidase activity"/>
    <property type="evidence" value="ECO:0007669"/>
    <property type="project" value="UniProtKB-UniRule"/>
</dbReference>
<keyword evidence="2 6" id="KW-0031">Aminopeptidase</keyword>
<dbReference type="PANTHER" id="PTHR43330:SF27">
    <property type="entry name" value="METHIONINE AMINOPEPTIDASE"/>
    <property type="match status" value="1"/>
</dbReference>
<comment type="caution">
    <text evidence="8">The sequence shown here is derived from an EMBL/GenBank/DDBJ whole genome shotgun (WGS) entry which is preliminary data.</text>
</comment>
<evidence type="ECO:0000256" key="4">
    <source>
        <dbReference type="ARBA" id="ARBA00022723"/>
    </source>
</evidence>
<dbReference type="GO" id="GO:0004239">
    <property type="term" value="F:initiator methionyl aminopeptidase activity"/>
    <property type="evidence" value="ECO:0007669"/>
    <property type="project" value="UniProtKB-UniRule"/>
</dbReference>
<accession>S3E172</accession>
<dbReference type="EC" id="3.4.11.18" evidence="6"/>
<gene>
    <name evidence="6 8" type="primary">map</name>
    <name evidence="8" type="ORF">O1U_0394</name>
</gene>
<feature type="binding site" evidence="6">
    <location>
        <position position="78"/>
    </location>
    <ligand>
        <name>substrate</name>
    </ligand>
</feature>
<feature type="binding site" evidence="6">
    <location>
        <position position="209"/>
    </location>
    <ligand>
        <name>substrate</name>
    </ligand>
</feature>
<feature type="binding site" evidence="6">
    <location>
        <position position="202"/>
    </location>
    <ligand>
        <name>a divalent metal cation</name>
        <dbReference type="ChEBI" id="CHEBI:60240"/>
        <label>2</label>
        <note>catalytic</note>
    </ligand>
</feature>
<dbReference type="CDD" id="cd01086">
    <property type="entry name" value="MetAP1"/>
    <property type="match status" value="1"/>
</dbReference>
<comment type="function">
    <text evidence="1 6">Removes the N-terminal methionine from nascent proteins. The N-terminal methionine is often cleaved when the second residue in the primary sequence is small and uncharged (Met-Ala-, Cys, Gly, Pro, Ser, Thr, or Val). Requires deformylation of the N(alpha)-formylated initiator methionine before it can be hydrolyzed.</text>
</comment>
<dbReference type="PATRIC" id="fig|1236703.3.peg.389"/>
<dbReference type="Pfam" id="PF00557">
    <property type="entry name" value="Peptidase_M24"/>
    <property type="match status" value="1"/>
</dbReference>
<dbReference type="AlphaFoldDB" id="S3E172"/>
<dbReference type="Gene3D" id="3.90.230.10">
    <property type="entry name" value="Creatinase/methionine aminopeptidase superfamily"/>
    <property type="match status" value="1"/>
</dbReference>
<sequence length="288" mass="32312">MSIKIKTAEEIEKIRKASKVAVEILEMIEPHIQEGVTTNTLNQICHDYALKNRTYPATLDYYGFPKSICTSINHIVCHGIPANKDKFNSKGIMKPAVLKNGDIINIDVTVIAPDDKNADLLTRPIGYYGDTSKMFLVGQEEVSQANKRLCMVAQKALYIGIKKVKPGVKIGEIGSAIEKYIKENNKLNPRSKYSIVKDFCGHGIGNEFHEEPQIMHYKNDNSYLLKKGMCFTIEPMINAGKSNCIIDSDDNWTVYTEDGKNSAQWEHTILVTSSGYDILTLRTEETIS</sequence>
<evidence type="ECO:0000256" key="1">
    <source>
        <dbReference type="ARBA" id="ARBA00002521"/>
    </source>
</evidence>
<evidence type="ECO:0000256" key="2">
    <source>
        <dbReference type="ARBA" id="ARBA00022438"/>
    </source>
</evidence>
<feature type="binding site" evidence="6">
    <location>
        <position position="266"/>
    </location>
    <ligand>
        <name>a divalent metal cation</name>
        <dbReference type="ChEBI" id="CHEBI:60240"/>
        <label>1</label>
    </ligand>
</feature>
<dbReference type="InterPro" id="IPR000994">
    <property type="entry name" value="Pept_M24"/>
</dbReference>
<evidence type="ECO:0000256" key="5">
    <source>
        <dbReference type="ARBA" id="ARBA00022801"/>
    </source>
</evidence>
<name>S3E172_9GAMM</name>
<evidence type="ECO:0000256" key="3">
    <source>
        <dbReference type="ARBA" id="ARBA00022670"/>
    </source>
</evidence>
<dbReference type="EMBL" id="AMSD01000001">
    <property type="protein sequence ID" value="EPE37931.1"/>
    <property type="molecule type" value="Genomic_DNA"/>
</dbReference>
<evidence type="ECO:0000256" key="6">
    <source>
        <dbReference type="HAMAP-Rule" id="MF_01974"/>
    </source>
</evidence>
<dbReference type="InterPro" id="IPR036005">
    <property type="entry name" value="Creatinase/aminopeptidase-like"/>
</dbReference>
<feature type="binding site" evidence="6">
    <location>
        <position position="107"/>
    </location>
    <ligand>
        <name>a divalent metal cation</name>
        <dbReference type="ChEBI" id="CHEBI:60240"/>
        <label>1</label>
    </ligand>
</feature>
<feature type="domain" description="Peptidase M24" evidence="7">
    <location>
        <begin position="12"/>
        <end position="272"/>
    </location>
</feature>
<feature type="binding site" evidence="6">
    <location>
        <position position="130"/>
    </location>
    <ligand>
        <name>a divalent metal cation</name>
        <dbReference type="ChEBI" id="CHEBI:60240"/>
        <label>1</label>
    </ligand>
</feature>
<dbReference type="Proteomes" id="UP000053688">
    <property type="component" value="Unassembled WGS sequence"/>
</dbReference>
<feature type="binding site" evidence="6">
    <location>
        <position position="234"/>
    </location>
    <ligand>
        <name>a divalent metal cation</name>
        <dbReference type="ChEBI" id="CHEBI:60240"/>
        <label>2</label>
        <note>catalytic</note>
    </ligand>
</feature>
<dbReference type="GO" id="GO:0046872">
    <property type="term" value="F:metal ion binding"/>
    <property type="evidence" value="ECO:0007669"/>
    <property type="project" value="UniProtKB-UniRule"/>
</dbReference>
<protein>
    <recommendedName>
        <fullName evidence="6">Methionine aminopeptidase</fullName>
        <shortName evidence="6">MAP</shortName>
        <shortName evidence="6">MetAP</shortName>
        <ecNumber evidence="6">3.4.11.18</ecNumber>
    </recommendedName>
    <alternativeName>
        <fullName evidence="6">Peptidase M</fullName>
    </alternativeName>
</protein>
<comment type="catalytic activity">
    <reaction evidence="6">
        <text>Release of N-terminal amino acids, preferentially methionine, from peptides and arylamides.</text>
        <dbReference type="EC" id="3.4.11.18"/>
    </reaction>
</comment>
<dbReference type="PROSITE" id="PS00680">
    <property type="entry name" value="MAP_1"/>
    <property type="match status" value="1"/>
</dbReference>
<dbReference type="RefSeq" id="WP_016503729.1">
    <property type="nucleotide sequence ID" value="NZ_AMSD01000001.1"/>
</dbReference>
<dbReference type="STRING" id="28176.CF66_2002"/>
<proteinExistence type="inferred from homology"/>
<feature type="binding site" evidence="6">
    <location>
        <position position="266"/>
    </location>
    <ligand>
        <name>a divalent metal cation</name>
        <dbReference type="ChEBI" id="CHEBI:60240"/>
        <label>2</label>
        <note>catalytic</note>
    </ligand>
</feature>
<feature type="binding site" evidence="6">
    <location>
        <position position="130"/>
    </location>
    <ligand>
        <name>a divalent metal cation</name>
        <dbReference type="ChEBI" id="CHEBI:60240"/>
        <label>2</label>
        <note>catalytic</note>
    </ligand>
</feature>
<comment type="cofactor">
    <cofactor evidence="6">
        <name>Co(2+)</name>
        <dbReference type="ChEBI" id="CHEBI:48828"/>
    </cofactor>
    <cofactor evidence="6">
        <name>Zn(2+)</name>
        <dbReference type="ChEBI" id="CHEBI:29105"/>
    </cofactor>
    <cofactor evidence="6">
        <name>Mn(2+)</name>
        <dbReference type="ChEBI" id="CHEBI:29035"/>
    </cofactor>
    <cofactor evidence="6">
        <name>Fe(2+)</name>
        <dbReference type="ChEBI" id="CHEBI:29033"/>
    </cofactor>
    <text evidence="6">Binds 2 divalent metal cations per subunit. Has a high-affinity and a low affinity metal-binding site. The true nature of the physiological cofactor is under debate. The enzyme is active with cobalt, zinc, manganese or divalent iron ions. Most likely, methionine aminopeptidases function as mononuclear Fe(2+)-metalloproteases under physiological conditions, and the catalytically relevant metal-binding site has been assigned to the histidine-containing high-affinity site.</text>
</comment>
<dbReference type="GO" id="GO:0005829">
    <property type="term" value="C:cytosol"/>
    <property type="evidence" value="ECO:0007669"/>
    <property type="project" value="TreeGrafter"/>
</dbReference>
<dbReference type="SUPFAM" id="SSF55920">
    <property type="entry name" value="Creatinase/aminopeptidase"/>
    <property type="match status" value="1"/>
</dbReference>
<dbReference type="InterPro" id="IPR002467">
    <property type="entry name" value="Pept_M24A_MAP1"/>
</dbReference>
<dbReference type="HAMAP" id="MF_01974">
    <property type="entry name" value="MetAP_1"/>
    <property type="match status" value="1"/>
</dbReference>
<comment type="subunit">
    <text evidence="6">Monomer.</text>
</comment>
<dbReference type="GO" id="GO:0006508">
    <property type="term" value="P:proteolysis"/>
    <property type="evidence" value="ECO:0007669"/>
    <property type="project" value="UniProtKB-KW"/>
</dbReference>
<comment type="similarity">
    <text evidence="6">Belongs to the peptidase M24A family. Methionine aminopeptidase type 1 subfamily.</text>
</comment>
<keyword evidence="4 6" id="KW-0479">Metal-binding</keyword>
<keyword evidence="9" id="KW-1185">Reference proteome</keyword>
<organism evidence="8 9">
    <name type="scientific">Candidatus Photodesmus katoptron Akat1</name>
    <dbReference type="NCBI Taxonomy" id="1236703"/>
    <lineage>
        <taxon>Bacteria</taxon>
        <taxon>Pseudomonadati</taxon>
        <taxon>Pseudomonadota</taxon>
        <taxon>Gammaproteobacteria</taxon>
        <taxon>Vibrionales</taxon>
        <taxon>Vibrionaceae</taxon>
        <taxon>Candidatus Photodesmus</taxon>
    </lineage>
</organism>
<evidence type="ECO:0000313" key="8">
    <source>
        <dbReference type="EMBL" id="EPE37931.1"/>
    </source>
</evidence>
<dbReference type="eggNOG" id="COG0024">
    <property type="taxonomic scope" value="Bacteria"/>
</dbReference>
<dbReference type="NCBIfam" id="TIGR00500">
    <property type="entry name" value="met_pdase_I"/>
    <property type="match status" value="1"/>
</dbReference>
<keyword evidence="3 6" id="KW-0645">Protease</keyword>
<dbReference type="PANTHER" id="PTHR43330">
    <property type="entry name" value="METHIONINE AMINOPEPTIDASE"/>
    <property type="match status" value="1"/>
</dbReference>